<dbReference type="RefSeq" id="WP_015912042.1">
    <property type="nucleotide sequence ID" value="NC_012004.1"/>
</dbReference>
<dbReference type="GO" id="GO:0016787">
    <property type="term" value="F:hydrolase activity"/>
    <property type="evidence" value="ECO:0007669"/>
    <property type="project" value="InterPro"/>
</dbReference>
<organism evidence="2 3">
    <name type="scientific">Streptococcus uberis (strain ATCC BAA-854 / 0140J)</name>
    <dbReference type="NCBI Taxonomy" id="218495"/>
    <lineage>
        <taxon>Bacteria</taxon>
        <taxon>Bacillati</taxon>
        <taxon>Bacillota</taxon>
        <taxon>Bacilli</taxon>
        <taxon>Lactobacillales</taxon>
        <taxon>Streptococcaceae</taxon>
        <taxon>Streptococcus</taxon>
    </lineage>
</organism>
<dbReference type="KEGG" id="sub:SUB1751"/>
<dbReference type="STRING" id="218495.SUB1751"/>
<dbReference type="AlphaFoldDB" id="B9DW38"/>
<evidence type="ECO:0000313" key="3">
    <source>
        <dbReference type="Proteomes" id="UP000000449"/>
    </source>
</evidence>
<accession>B9DW38</accession>
<feature type="domain" description="Phospholipase/carboxylesterase/thioesterase" evidence="1">
    <location>
        <begin position="8"/>
        <end position="197"/>
    </location>
</feature>
<dbReference type="Pfam" id="PF02230">
    <property type="entry name" value="Abhydrolase_2"/>
    <property type="match status" value="1"/>
</dbReference>
<reference evidence="3" key="1">
    <citation type="journal article" date="2009" name="BMC Genomics">
        <title>Evidence for niche adaptation in the genome of the bovine pathogen Streptococcus uberis.</title>
        <authorList>
            <person name="Ward P.N."/>
            <person name="Holden M.T.G."/>
            <person name="Leigh J.A."/>
            <person name="Lennard N."/>
            <person name="Bignell A."/>
            <person name="Barron A."/>
            <person name="Clark L."/>
            <person name="Quail M.A."/>
            <person name="Woodward J."/>
            <person name="Barrell B.G."/>
            <person name="Egan S.A."/>
            <person name="Field T.R."/>
            <person name="Maskell D."/>
            <person name="Kehoe M."/>
            <person name="Dowson C.G."/>
            <person name="Chanter N."/>
            <person name="Whatmore A.M."/>
            <person name="Bentley S.D."/>
            <person name="Parkhill J."/>
        </authorList>
    </citation>
    <scope>NUCLEOTIDE SEQUENCE [LARGE SCALE GENOMIC DNA]</scope>
    <source>
        <strain evidence="3">ATCC BAA-854 / 0140J</strain>
    </source>
</reference>
<gene>
    <name evidence="2" type="ordered locus">SUB1751</name>
</gene>
<dbReference type="Proteomes" id="UP000000449">
    <property type="component" value="Chromosome"/>
</dbReference>
<keyword evidence="3" id="KW-1185">Reference proteome</keyword>
<dbReference type="InterPro" id="IPR029058">
    <property type="entry name" value="AB_hydrolase_fold"/>
</dbReference>
<dbReference type="EMBL" id="AM946015">
    <property type="protein sequence ID" value="CAR43717.1"/>
    <property type="molecule type" value="Genomic_DNA"/>
</dbReference>
<dbReference type="SUPFAM" id="SSF53474">
    <property type="entry name" value="alpha/beta-Hydrolases"/>
    <property type="match status" value="1"/>
</dbReference>
<protein>
    <submittedName>
        <fullName evidence="2">Phospholipase/carboxylesterase</fullName>
    </submittedName>
</protein>
<dbReference type="Gene3D" id="3.40.50.1820">
    <property type="entry name" value="alpha/beta hydrolase"/>
    <property type="match status" value="1"/>
</dbReference>
<evidence type="ECO:0000259" key="1">
    <source>
        <dbReference type="Pfam" id="PF02230"/>
    </source>
</evidence>
<dbReference type="eggNOG" id="COG0400">
    <property type="taxonomic scope" value="Bacteria"/>
</dbReference>
<sequence length="198" mass="22365">MEYQFKKGQRGAPLLILFHGTGGDEYSLLPIANHLMPQASILALRGQVNENGALRFFKRHAEGQFDKVDLDKKGEAIQDWLIQFGKNMGFPLESMILVGFSNGANMALHLLKQNQSPFKKAILFAPMYPLPFSVAKEKEAQSIFLSMGTNDLLVSLEESHRVQNLFAQKGANIETFWVSKHEINYAVLEAAKRWLEKQ</sequence>
<dbReference type="HOGENOM" id="CLU_049413_6_1_9"/>
<dbReference type="InterPro" id="IPR003140">
    <property type="entry name" value="PLipase/COase/thioEstase"/>
</dbReference>
<name>B9DW38_STRU0</name>
<proteinExistence type="predicted"/>
<dbReference type="OrthoDB" id="9796570at2"/>
<evidence type="ECO:0000313" key="2">
    <source>
        <dbReference type="EMBL" id="CAR43717.1"/>
    </source>
</evidence>